<dbReference type="Gene3D" id="3.40.50.150">
    <property type="entry name" value="Vaccinia Virus protein VP39"/>
    <property type="match status" value="1"/>
</dbReference>
<accession>A0A563EQA1</accession>
<protein>
    <submittedName>
        <fullName evidence="2">Methyltransferase domain-containing protein</fullName>
    </submittedName>
</protein>
<proteinExistence type="predicted"/>
<dbReference type="RefSeq" id="WP_146354588.1">
    <property type="nucleotide sequence ID" value="NZ_VOBR01000015.1"/>
</dbReference>
<dbReference type="GO" id="GO:0032259">
    <property type="term" value="P:methylation"/>
    <property type="evidence" value="ECO:0007669"/>
    <property type="project" value="UniProtKB-KW"/>
</dbReference>
<evidence type="ECO:0000313" key="3">
    <source>
        <dbReference type="Proteomes" id="UP000316639"/>
    </source>
</evidence>
<dbReference type="InterPro" id="IPR013216">
    <property type="entry name" value="Methyltransf_11"/>
</dbReference>
<keyword evidence="2" id="KW-0489">Methyltransferase</keyword>
<dbReference type="Proteomes" id="UP000316639">
    <property type="component" value="Unassembled WGS sequence"/>
</dbReference>
<dbReference type="GO" id="GO:0008757">
    <property type="term" value="F:S-adenosylmethionine-dependent methyltransferase activity"/>
    <property type="evidence" value="ECO:0007669"/>
    <property type="project" value="InterPro"/>
</dbReference>
<gene>
    <name evidence="2" type="ORF">FKR81_24000</name>
</gene>
<keyword evidence="3" id="KW-1185">Reference proteome</keyword>
<sequence length="228" mass="24994">MSTGVYDEKGAAYAEHAARNPWNDLYDRPAVLSLAGDVAGKRVLDVGCAAGHLSGLLAARGASVVGIDNSAVLVEIARSLWPASFVCADLAEPLEFPDASFDVVTASLVLHYLPDWTSPLAELRRVLVPGGVLVVSVHHPCEDWRWFDLPNYFATSLVTDRWTVAGEEMEVQYYHRPLSAVFSSLREAGFRVDDVVEPMPVPECAEVNPQAYESLTTKPRFLYFRAVA</sequence>
<keyword evidence="2" id="KW-0808">Transferase</keyword>
<feature type="domain" description="Methyltransferase type 11" evidence="1">
    <location>
        <begin position="44"/>
        <end position="135"/>
    </location>
</feature>
<dbReference type="OrthoDB" id="9799092at2"/>
<comment type="caution">
    <text evidence="2">The sequence shown here is derived from an EMBL/GenBank/DDBJ whole genome shotgun (WGS) entry which is preliminary data.</text>
</comment>
<dbReference type="SUPFAM" id="SSF53335">
    <property type="entry name" value="S-adenosyl-L-methionine-dependent methyltransferases"/>
    <property type="match status" value="1"/>
</dbReference>
<evidence type="ECO:0000259" key="1">
    <source>
        <dbReference type="Pfam" id="PF08241"/>
    </source>
</evidence>
<dbReference type="EMBL" id="VOBR01000015">
    <property type="protein sequence ID" value="TWP49594.1"/>
    <property type="molecule type" value="Genomic_DNA"/>
</dbReference>
<dbReference type="InterPro" id="IPR029063">
    <property type="entry name" value="SAM-dependent_MTases_sf"/>
</dbReference>
<reference evidence="2 3" key="1">
    <citation type="submission" date="2019-07" db="EMBL/GenBank/DDBJ databases">
        <title>Lentzea xizangensis sp. nov., isolated from Qinghai-Tibetan Plateau Soils.</title>
        <authorList>
            <person name="Huang J."/>
        </authorList>
    </citation>
    <scope>NUCLEOTIDE SEQUENCE [LARGE SCALE GENOMIC DNA]</scope>
    <source>
        <strain evidence="2 3">FXJ1.1311</strain>
    </source>
</reference>
<organism evidence="2 3">
    <name type="scientific">Lentzea tibetensis</name>
    <dbReference type="NCBI Taxonomy" id="2591470"/>
    <lineage>
        <taxon>Bacteria</taxon>
        <taxon>Bacillati</taxon>
        <taxon>Actinomycetota</taxon>
        <taxon>Actinomycetes</taxon>
        <taxon>Pseudonocardiales</taxon>
        <taxon>Pseudonocardiaceae</taxon>
        <taxon>Lentzea</taxon>
    </lineage>
</organism>
<dbReference type="Pfam" id="PF08241">
    <property type="entry name" value="Methyltransf_11"/>
    <property type="match status" value="1"/>
</dbReference>
<name>A0A563EQA1_9PSEU</name>
<dbReference type="PANTHER" id="PTHR43861">
    <property type="entry name" value="TRANS-ACONITATE 2-METHYLTRANSFERASE-RELATED"/>
    <property type="match status" value="1"/>
</dbReference>
<evidence type="ECO:0000313" key="2">
    <source>
        <dbReference type="EMBL" id="TWP49594.1"/>
    </source>
</evidence>
<dbReference type="CDD" id="cd02440">
    <property type="entry name" value="AdoMet_MTases"/>
    <property type="match status" value="1"/>
</dbReference>
<dbReference type="PANTHER" id="PTHR43861:SF1">
    <property type="entry name" value="TRANS-ACONITATE 2-METHYLTRANSFERASE"/>
    <property type="match status" value="1"/>
</dbReference>
<dbReference type="AlphaFoldDB" id="A0A563EQA1"/>